<keyword evidence="6" id="KW-1185">Reference proteome</keyword>
<dbReference type="Proteomes" id="UP001186944">
    <property type="component" value="Unassembled WGS sequence"/>
</dbReference>
<gene>
    <name evidence="5" type="ORF">FSP39_021273</name>
</gene>
<evidence type="ECO:0000256" key="4">
    <source>
        <dbReference type="ARBA" id="ARBA00022729"/>
    </source>
</evidence>
<keyword evidence="3" id="KW-0964">Secreted</keyword>
<evidence type="ECO:0000256" key="2">
    <source>
        <dbReference type="ARBA" id="ARBA00007236"/>
    </source>
</evidence>
<keyword evidence="4" id="KW-0732">Signal</keyword>
<evidence type="ECO:0000256" key="1">
    <source>
        <dbReference type="ARBA" id="ARBA00004613"/>
    </source>
</evidence>
<evidence type="ECO:0000313" key="5">
    <source>
        <dbReference type="EMBL" id="KAK3084911.1"/>
    </source>
</evidence>
<dbReference type="InterPro" id="IPR029034">
    <property type="entry name" value="Cystine-knot_cytokine"/>
</dbReference>
<comment type="similarity">
    <text evidence="2">Belongs to the IL-17 family.</text>
</comment>
<dbReference type="Gene3D" id="2.10.90.10">
    <property type="entry name" value="Cystine-knot cytokines"/>
    <property type="match status" value="2"/>
</dbReference>
<dbReference type="EMBL" id="VSWD01000013">
    <property type="protein sequence ID" value="KAK3084911.1"/>
    <property type="molecule type" value="Genomic_DNA"/>
</dbReference>
<dbReference type="GO" id="GO:0005125">
    <property type="term" value="F:cytokine activity"/>
    <property type="evidence" value="ECO:0007669"/>
    <property type="project" value="InterPro"/>
</dbReference>
<organism evidence="5 6">
    <name type="scientific">Pinctada imbricata</name>
    <name type="common">Atlantic pearl-oyster</name>
    <name type="synonym">Pinctada martensii</name>
    <dbReference type="NCBI Taxonomy" id="66713"/>
    <lineage>
        <taxon>Eukaryota</taxon>
        <taxon>Metazoa</taxon>
        <taxon>Spiralia</taxon>
        <taxon>Lophotrochozoa</taxon>
        <taxon>Mollusca</taxon>
        <taxon>Bivalvia</taxon>
        <taxon>Autobranchia</taxon>
        <taxon>Pteriomorphia</taxon>
        <taxon>Pterioida</taxon>
        <taxon>Pterioidea</taxon>
        <taxon>Pteriidae</taxon>
        <taxon>Pinctada</taxon>
    </lineage>
</organism>
<reference evidence="5" key="1">
    <citation type="submission" date="2019-08" db="EMBL/GenBank/DDBJ databases">
        <title>The improved chromosome-level genome for the pearl oyster Pinctada fucata martensii using PacBio sequencing and Hi-C.</title>
        <authorList>
            <person name="Zheng Z."/>
        </authorList>
    </citation>
    <scope>NUCLEOTIDE SEQUENCE</scope>
    <source>
        <strain evidence="5">ZZ-2019</strain>
        <tissue evidence="5">Adductor muscle</tissue>
    </source>
</reference>
<dbReference type="InterPro" id="IPR010345">
    <property type="entry name" value="IL-17_fam"/>
</dbReference>
<evidence type="ECO:0000256" key="3">
    <source>
        <dbReference type="ARBA" id="ARBA00022525"/>
    </source>
</evidence>
<evidence type="ECO:0000313" key="6">
    <source>
        <dbReference type="Proteomes" id="UP001186944"/>
    </source>
</evidence>
<dbReference type="GO" id="GO:0005576">
    <property type="term" value="C:extracellular region"/>
    <property type="evidence" value="ECO:0007669"/>
    <property type="project" value="UniProtKB-SubCell"/>
</dbReference>
<comment type="subcellular location">
    <subcellularLocation>
        <location evidence="1">Secreted</location>
    </subcellularLocation>
</comment>
<accession>A0AA88XL49</accession>
<dbReference type="Pfam" id="PF06083">
    <property type="entry name" value="IL17"/>
    <property type="match status" value="2"/>
</dbReference>
<sequence>MRMSCRRSRYYPDSILSVCPYFFRKNIDDNRIPRVLVEASCACQRCHGSSNHLAGRQSRCKEVYSYLEVRRRYDSSGDFMRVVEPVAQSCSCVRPPPRRGSPRYFVNITYEDISTVTTCDGIKQLSMRMSCRRSRYYPDSILSVCPYFFRKNIDDNRIPRVLVEASCACQKCDGSSNHLAGRRSRCKEVYSYLEVRRRYGSSSDFMRVVEPVA</sequence>
<proteinExistence type="inferred from homology"/>
<dbReference type="AlphaFoldDB" id="A0AA88XL49"/>
<dbReference type="SUPFAM" id="SSF57501">
    <property type="entry name" value="Cystine-knot cytokines"/>
    <property type="match status" value="2"/>
</dbReference>
<protein>
    <submittedName>
        <fullName evidence="5">Uncharacterized protein</fullName>
    </submittedName>
</protein>
<comment type="caution">
    <text evidence="5">The sequence shown here is derived from an EMBL/GenBank/DDBJ whole genome shotgun (WGS) entry which is preliminary data.</text>
</comment>
<name>A0AA88XL49_PINIB</name>